<feature type="active site" description="Proton acceptor; for dehydratase activity" evidence="7">
    <location>
        <position position="960"/>
    </location>
</feature>
<keyword evidence="5" id="KW-0511">Multifunctional enzyme</keyword>
<dbReference type="InterPro" id="IPR010080">
    <property type="entry name" value="Thioester_reductase-like_dom"/>
</dbReference>
<evidence type="ECO:0000259" key="11">
    <source>
        <dbReference type="PROSITE" id="PS52019"/>
    </source>
</evidence>
<dbReference type="InterPro" id="IPR049552">
    <property type="entry name" value="PKS_DH_N"/>
</dbReference>
<dbReference type="InterPro" id="IPR013120">
    <property type="entry name" value="FAR_NAD-bd"/>
</dbReference>
<dbReference type="InterPro" id="IPR029063">
    <property type="entry name" value="SAM-dependent_MTases_sf"/>
</dbReference>
<name>A0AAD6G5T3_9EURO</name>
<accession>A0AAD6G5T3</accession>
<reference evidence="12" key="2">
    <citation type="journal article" date="2023" name="IMA Fungus">
        <title>Comparative genomic study of the Penicillium genus elucidates a diverse pangenome and 15 lateral gene transfer events.</title>
        <authorList>
            <person name="Petersen C."/>
            <person name="Sorensen T."/>
            <person name="Nielsen M.R."/>
            <person name="Sondergaard T.E."/>
            <person name="Sorensen J.L."/>
            <person name="Fitzpatrick D.A."/>
            <person name="Frisvad J.C."/>
            <person name="Nielsen K.L."/>
        </authorList>
    </citation>
    <scope>NUCLEOTIDE SEQUENCE</scope>
    <source>
        <strain evidence="12">IBT 16125</strain>
    </source>
</reference>
<dbReference type="GO" id="GO:0016491">
    <property type="term" value="F:oxidoreductase activity"/>
    <property type="evidence" value="ECO:0007669"/>
    <property type="project" value="InterPro"/>
</dbReference>
<evidence type="ECO:0000256" key="6">
    <source>
        <dbReference type="ARBA" id="ARBA00029443"/>
    </source>
</evidence>
<evidence type="ECO:0000256" key="4">
    <source>
        <dbReference type="ARBA" id="ARBA00022679"/>
    </source>
</evidence>
<evidence type="ECO:0000256" key="7">
    <source>
        <dbReference type="PROSITE-ProRule" id="PRU01363"/>
    </source>
</evidence>
<dbReference type="Proteomes" id="UP001213681">
    <property type="component" value="Unassembled WGS sequence"/>
</dbReference>
<dbReference type="Gene3D" id="3.10.129.110">
    <property type="entry name" value="Polyketide synthase dehydratase"/>
    <property type="match status" value="1"/>
</dbReference>
<dbReference type="InterPro" id="IPR049551">
    <property type="entry name" value="PKS_DH_C"/>
</dbReference>
<feature type="domain" description="Carrier" evidence="9">
    <location>
        <begin position="2375"/>
        <end position="2451"/>
    </location>
</feature>
<dbReference type="GO" id="GO:0004312">
    <property type="term" value="F:fatty acid synthase activity"/>
    <property type="evidence" value="ECO:0007669"/>
    <property type="project" value="TreeGrafter"/>
</dbReference>
<dbReference type="InterPro" id="IPR020843">
    <property type="entry name" value="ER"/>
</dbReference>
<dbReference type="InterPro" id="IPR013154">
    <property type="entry name" value="ADH-like_N"/>
</dbReference>
<feature type="domain" description="PKS/mFAS DH" evidence="11">
    <location>
        <begin position="928"/>
        <end position="1221"/>
    </location>
</feature>
<dbReference type="SMART" id="SM00827">
    <property type="entry name" value="PKS_AT"/>
    <property type="match status" value="1"/>
</dbReference>
<dbReference type="InterPro" id="IPR036291">
    <property type="entry name" value="NAD(P)-bd_dom_sf"/>
</dbReference>
<dbReference type="SUPFAM" id="SSF53335">
    <property type="entry name" value="S-adenosyl-L-methionine-dependent methyltransferases"/>
    <property type="match status" value="1"/>
</dbReference>
<dbReference type="SMART" id="SM00825">
    <property type="entry name" value="PKS_KS"/>
    <property type="match status" value="1"/>
</dbReference>
<dbReference type="Pfam" id="PF13602">
    <property type="entry name" value="ADH_zinc_N_2"/>
    <property type="match status" value="1"/>
</dbReference>
<dbReference type="GO" id="GO:0006633">
    <property type="term" value="P:fatty acid biosynthetic process"/>
    <property type="evidence" value="ECO:0007669"/>
    <property type="project" value="TreeGrafter"/>
</dbReference>
<keyword evidence="4" id="KW-0808">Transferase</keyword>
<dbReference type="GeneID" id="81595972"/>
<feature type="region of interest" description="Disordered" evidence="8">
    <location>
        <begin position="1"/>
        <end position="42"/>
    </location>
</feature>
<dbReference type="InterPro" id="IPR049900">
    <property type="entry name" value="PKS_mFAS_DH"/>
</dbReference>
<dbReference type="InterPro" id="IPR014043">
    <property type="entry name" value="Acyl_transferase_dom"/>
</dbReference>
<evidence type="ECO:0000256" key="3">
    <source>
        <dbReference type="ARBA" id="ARBA00022603"/>
    </source>
</evidence>
<dbReference type="Pfam" id="PF02801">
    <property type="entry name" value="Ketoacyl-synt_C"/>
    <property type="match status" value="1"/>
</dbReference>
<dbReference type="GO" id="GO:0044550">
    <property type="term" value="P:secondary metabolite biosynthetic process"/>
    <property type="evidence" value="ECO:0007669"/>
    <property type="project" value="TreeGrafter"/>
</dbReference>
<evidence type="ECO:0000313" key="13">
    <source>
        <dbReference type="Proteomes" id="UP001213681"/>
    </source>
</evidence>
<dbReference type="NCBIfam" id="TIGR01746">
    <property type="entry name" value="Thioester-redct"/>
    <property type="match status" value="1"/>
</dbReference>
<feature type="domain" description="Ketosynthase family 3 (KS3)" evidence="10">
    <location>
        <begin position="47"/>
        <end position="463"/>
    </location>
</feature>
<dbReference type="Gene3D" id="3.40.50.150">
    <property type="entry name" value="Vaccinia Virus protein VP39"/>
    <property type="match status" value="1"/>
</dbReference>
<evidence type="ECO:0000256" key="8">
    <source>
        <dbReference type="SAM" id="MobiDB-lite"/>
    </source>
</evidence>
<evidence type="ECO:0000256" key="2">
    <source>
        <dbReference type="ARBA" id="ARBA00022553"/>
    </source>
</evidence>
<dbReference type="SMART" id="SM00829">
    <property type="entry name" value="PKS_ER"/>
    <property type="match status" value="1"/>
</dbReference>
<sequence length="2814" mass="308092">MSSVSAQATLDGSAGPKGLASPGFGSHGAPRESQQNATGLGTSREVPFPIAIIGMAVRLPGGANTTEKFWDMLINKKDGHCKVPETRYGADAFYNATRPGTVKTRHGYFLQEDIGCIDRSFFSMSKTEAEKLDPQQRMLLEVVWECMESGGQANWRGQSIGCYVGVFGEDWLEMSSKDTQHMDRFHVVSAGDFALSNRVSYEYDLRGPSITYRTACSSSMVALHDACQALYSGECSSAVVAGSNLIMTPTMTMSISDNMILSPDGICKTFDASADGYGRGEAINAIYIKPLEEALRQGDPIRAVIRSTAVNCDGRTPSITTPGSEAQERLIRRAYQKAGIEDIAKTAFFECHGTGTIAGDTAETSVVAKVFPEGIHIGAVKANVGHSEGASGITAIIKSALALEKRIIPPNVHFTNPNPSIPFQEAGLKVPLDPIAWPENRCERISVNSFGIGGTNAHVILESFSSMAQVQKERPTGRVGPRVLVLSAKNGKSLQKTVEHMREYIAQMRCSVDDLAYTLGSRREHLGHRAFAIIDPDGKVSGFEKARDMSSSITFVFTGQGAQWAGMGRDLMSRSPCFLSSIRAMDQELSLLTNPPSWSLEDELARDDESSRIDEPEFAQPLSTAVQIALVDLLKEWGVCPTSVIGHSSGEIAAAYASGAISAGVAISVSYLRGKAVSDATMKTGAMAAVGLAADKARKFLLGDVAMACDNSPQSVTLSGTANVLDEVLKEIQAADPETFCKQLKVSVAYHSSSMKEPGIAYENMMKPVISHNKTMIPLYSTTREDVISDPTMLDTSYWRQNLQSTVLFNGAVQRLLREAKLPTVFVEIGPHSTLSSPLRQILRKHDVDQASKYIPTLIRNQPQLEALLTTAGRLHVNGASVDLAVVNDTKGASILKDLPAYSWLHEESFFSETRLVREWRNPKAPHHELLGPRSLESTDLEPSWRRVLFVGHVPWLWDHVLGKELVFPCAGYIGMAGEAIRQITGMEDYTIQNLSMKTPLVLKESEAAELVTSLRPARLTMTMDSIWYEFTIAAYQSGAWKKHCSGKVRAGAVKQHVPHECASYPRMVSSKAWYETIKKRGLNFGPEFRRLENISADPCSPRAGAQLQCSDEKDSKDSSMYALHPTVIDQNLQMLGVAMCRGSSRHMTKLCMPVAIESIYIATGRGIMSIEASCDPTGDSIIGNAKMMSDNRVVLSMERGMLFGVEEADEAEQNDSLIAQIEWKPHIDLVSLTEEILPNMLNNRVWFLLDIVFGSIFTETADKIRSLQAQNPQLEEYRDWICSQVDSRKDNVKSVKSLCQNDRLIEATKEIEKDHAELAPLLNLARKISMVTDSLLEGNISPEEVGIPEECLFDVYKSLSSAAGCSAFFSLLGHSNPLMRVLIIGQGNGFAVAQTFCGLTSRNGTPMYSKFTVTERTDDRISSAKEKLPWATGVEYMLLDVTRDPIEQGLEAQSYDLVVASEAFDADMPMSPPLKNIFTLLAPGGRLFYQGVFPVIPLVTYVMGVFPKWWAQQSLACSKPSISPEQWKRELKENGFNESDMLTLDDSSTYHTGTMMASRPYPPINTNSKELAILYLSTIPNWAQSLARDLEKKGQLITWVAFGSDPLPPMDVISVMDLQGPFFDEISPERLSQFQQFVGQIKNSLVLWITGSSQMTCDDSRWGLALGVIRTIRHELTPDFYTLEIDNFYDESVGAAVQVWDHMNRERDSPLLDPDREFAFEQGRLHVSRAHWISARQELSKARPANCGSKFLDIRSYGLLDTLVWSECEPRAMQNHEVEIDMKYIGLNFRDMMVALGVVGDRSEFGVEGSGIIRRVGSAVTHVKVGDAVIVVGDGLLCTRKIVAGERCFSLPNVIGLADAATIACVYGTVILSLIQIGRLQKGQSVLIHCGCGGVGLAAIQVCQMLGAEIFTTVGNDEKMQHLMDTFGIPRNRIFSSRDPSFLQGVMEQTGNRGVDLVLNSLSGELLHLSWRCVAKFGKMIELGKRDLLGHGQLDMNVFAGNRSFIGVDAKQIIEEDIGQFQSVMQQCMEFLQHEKLKPIRPLTVFDAANIGQAFRFMQTGRHMGKIVVKMPDEASELHGSLSSTLISLPSDVSIVIVGGLGGLGRTVATWLVEKGARDLVFLSRSAGNSPESRSFLEELRSQSCSVTTITGDVANIEAVQRAVTACKRRIAGVIHMPMMLKDQLLSKMTHDAWRSVLASKVQGTWNLHNVLIDHRLDFFVCFGSLAGLCGNAGQTNYAAANAFLDAFVQYRSERGHAASVIDLGLMSDAGFAYESAPKLIQRARSASMRTVEERELVQVLELAICRSGQIALGLGTTKPLSSSGVVPPWTRDARYSLWSNIVSAEQPASSSLDGDLKELMEAVKSNPHILDDPTIKARITNVLGIQIGSHLANIDDMDENDINNMVIESLAMIEIRSWYRRHLGLELPLVEISNAQTIGGLGNVTVQALRAKYQETTNTEGSKEDSTGAPNEESLQYLQDATLGRSIQPISAPISEWYANSDGHVLLIGATGFIGAFMLSMLVVQPEVQTVTCLVRAGCTTAAMKRLEAAFSKLQIPIQSWDKVRVVTGDITQQGLGLQDTELVHLTSQCGAIFHLGAVVNYTLSYSAHRGTNVLGLANVLKFANTKRLKPVHYFSGMAAYGPSGFLSNPTYVPENEKPVAGSGPLQHHTGYSLSKYVAECIAWDAISNGFPLAIHRAGFVLGHSVTGIGNPHDAINRLMSTCISLGAYPTPPAQRNYFVPVDFVCSAALHISKSNDNLRQAYNLIHPDQDQNVDLSTTFSMLSHLTSPPLRAVEISEWVGLMSRGIRPSSK</sequence>
<dbReference type="RefSeq" id="XP_056769836.1">
    <property type="nucleotide sequence ID" value="XM_056905729.1"/>
</dbReference>
<dbReference type="Pfam" id="PF14765">
    <property type="entry name" value="PS-DH"/>
    <property type="match status" value="1"/>
</dbReference>
<proteinExistence type="inferred from homology"/>
<keyword evidence="1" id="KW-0596">Phosphopantetheine</keyword>
<dbReference type="PROSITE" id="PS52019">
    <property type="entry name" value="PKS_MFAS_DH"/>
    <property type="match status" value="1"/>
</dbReference>
<dbReference type="InterPro" id="IPR020807">
    <property type="entry name" value="PKS_DH"/>
</dbReference>
<dbReference type="EMBL" id="JAPVEA010000002">
    <property type="protein sequence ID" value="KAJ5460794.1"/>
    <property type="molecule type" value="Genomic_DNA"/>
</dbReference>
<feature type="region of interest" description="C-terminal hotdog fold" evidence="7">
    <location>
        <begin position="1066"/>
        <end position="1221"/>
    </location>
</feature>
<evidence type="ECO:0000259" key="9">
    <source>
        <dbReference type="PROSITE" id="PS50075"/>
    </source>
</evidence>
<organism evidence="12 13">
    <name type="scientific">Penicillium daleae</name>
    <dbReference type="NCBI Taxonomy" id="63821"/>
    <lineage>
        <taxon>Eukaryota</taxon>
        <taxon>Fungi</taxon>
        <taxon>Dikarya</taxon>
        <taxon>Ascomycota</taxon>
        <taxon>Pezizomycotina</taxon>
        <taxon>Eurotiomycetes</taxon>
        <taxon>Eurotiomycetidae</taxon>
        <taxon>Eurotiales</taxon>
        <taxon>Aspergillaceae</taxon>
        <taxon>Penicillium</taxon>
    </lineage>
</organism>
<dbReference type="FunFam" id="3.40.50.720:FF:000209">
    <property type="entry name" value="Polyketide synthase Pks12"/>
    <property type="match status" value="1"/>
</dbReference>
<dbReference type="InterPro" id="IPR014031">
    <property type="entry name" value="Ketoacyl_synth_C"/>
</dbReference>
<dbReference type="InterPro" id="IPR001227">
    <property type="entry name" value="Ac_transferase_dom_sf"/>
</dbReference>
<dbReference type="InterPro" id="IPR011032">
    <property type="entry name" value="GroES-like_sf"/>
</dbReference>
<dbReference type="GO" id="GO:1901336">
    <property type="term" value="P:lactone biosynthetic process"/>
    <property type="evidence" value="ECO:0007669"/>
    <property type="project" value="UniProtKB-ARBA"/>
</dbReference>
<keyword evidence="2" id="KW-0597">Phosphoprotein</keyword>
<dbReference type="InterPro" id="IPR050091">
    <property type="entry name" value="PKS_NRPS_Biosynth_Enz"/>
</dbReference>
<dbReference type="SUPFAM" id="SSF50129">
    <property type="entry name" value="GroES-like"/>
    <property type="match status" value="1"/>
</dbReference>
<dbReference type="Gene3D" id="3.40.50.720">
    <property type="entry name" value="NAD(P)-binding Rossmann-like Domain"/>
    <property type="match status" value="2"/>
</dbReference>
<dbReference type="Pfam" id="PF16197">
    <property type="entry name" value="KAsynt_C_assoc"/>
    <property type="match status" value="1"/>
</dbReference>
<feature type="region of interest" description="N-terminal hotdog fold" evidence="7">
    <location>
        <begin position="928"/>
        <end position="1056"/>
    </location>
</feature>
<dbReference type="InterPro" id="IPR057326">
    <property type="entry name" value="KR_dom"/>
</dbReference>
<dbReference type="Gene3D" id="3.30.70.3290">
    <property type="match status" value="1"/>
</dbReference>
<dbReference type="CDD" id="cd05195">
    <property type="entry name" value="enoyl_red"/>
    <property type="match status" value="1"/>
</dbReference>
<evidence type="ECO:0008006" key="14">
    <source>
        <dbReference type="Google" id="ProtNLM"/>
    </source>
</evidence>
<keyword evidence="3" id="KW-0489">Methyltransferase</keyword>
<dbReference type="Gene3D" id="3.40.366.10">
    <property type="entry name" value="Malonyl-Coenzyme A Acyl Carrier Protein, domain 2"/>
    <property type="match status" value="1"/>
</dbReference>
<dbReference type="GO" id="GO:0008168">
    <property type="term" value="F:methyltransferase activity"/>
    <property type="evidence" value="ECO:0007669"/>
    <property type="project" value="UniProtKB-KW"/>
</dbReference>
<evidence type="ECO:0000256" key="5">
    <source>
        <dbReference type="ARBA" id="ARBA00023268"/>
    </source>
</evidence>
<protein>
    <recommendedName>
        <fullName evidence="14">Carrier domain-containing protein</fullName>
    </recommendedName>
</protein>
<dbReference type="Pfam" id="PF00698">
    <property type="entry name" value="Acyl_transf_1"/>
    <property type="match status" value="1"/>
</dbReference>
<dbReference type="InterPro" id="IPR013968">
    <property type="entry name" value="PKS_KR"/>
</dbReference>
<dbReference type="GO" id="GO:0032259">
    <property type="term" value="P:methylation"/>
    <property type="evidence" value="ECO:0007669"/>
    <property type="project" value="UniProtKB-KW"/>
</dbReference>
<gene>
    <name evidence="12" type="ORF">N7458_002346</name>
</gene>
<feature type="compositionally biased region" description="Polar residues" evidence="8">
    <location>
        <begin position="32"/>
        <end position="41"/>
    </location>
</feature>
<dbReference type="PANTHER" id="PTHR43775:SF49">
    <property type="entry name" value="SYNTHASE, PUTATIVE (JCVI)-RELATED"/>
    <property type="match status" value="1"/>
</dbReference>
<dbReference type="Pfam" id="PF21089">
    <property type="entry name" value="PKS_DH_N"/>
    <property type="match status" value="1"/>
</dbReference>
<dbReference type="CDD" id="cd00833">
    <property type="entry name" value="PKS"/>
    <property type="match status" value="1"/>
</dbReference>
<dbReference type="Pfam" id="PF07993">
    <property type="entry name" value="NAD_binding_4"/>
    <property type="match status" value="1"/>
</dbReference>
<dbReference type="InterPro" id="IPR020841">
    <property type="entry name" value="PKS_Beta-ketoAc_synthase_dom"/>
</dbReference>
<evidence type="ECO:0000256" key="1">
    <source>
        <dbReference type="ARBA" id="ARBA00022450"/>
    </source>
</evidence>
<dbReference type="PROSITE" id="PS50075">
    <property type="entry name" value="CARRIER"/>
    <property type="match status" value="1"/>
</dbReference>
<evidence type="ECO:0000259" key="10">
    <source>
        <dbReference type="PROSITE" id="PS52004"/>
    </source>
</evidence>
<dbReference type="SUPFAM" id="SSF51735">
    <property type="entry name" value="NAD(P)-binding Rossmann-fold domains"/>
    <property type="match status" value="3"/>
</dbReference>
<evidence type="ECO:0000313" key="12">
    <source>
        <dbReference type="EMBL" id="KAJ5460794.1"/>
    </source>
</evidence>
<dbReference type="SMART" id="SM00826">
    <property type="entry name" value="PKS_DH"/>
    <property type="match status" value="1"/>
</dbReference>
<dbReference type="Pfam" id="PF00109">
    <property type="entry name" value="ketoacyl-synt"/>
    <property type="match status" value="1"/>
</dbReference>
<dbReference type="InterPro" id="IPR016036">
    <property type="entry name" value="Malonyl_transacylase_ACP-bd"/>
</dbReference>
<comment type="similarity">
    <text evidence="6">In the C-terminal section; belongs to the NRP synthetase family.</text>
</comment>
<dbReference type="InterPro" id="IPR014030">
    <property type="entry name" value="Ketoacyl_synth_N"/>
</dbReference>
<keyword evidence="13" id="KW-1185">Reference proteome</keyword>
<feature type="compositionally biased region" description="Polar residues" evidence="8">
    <location>
        <begin position="1"/>
        <end position="10"/>
    </location>
</feature>
<dbReference type="Pfam" id="PF08240">
    <property type="entry name" value="ADH_N"/>
    <property type="match status" value="1"/>
</dbReference>
<dbReference type="Pfam" id="PF08659">
    <property type="entry name" value="KR"/>
    <property type="match status" value="1"/>
</dbReference>
<dbReference type="InterPro" id="IPR009081">
    <property type="entry name" value="PP-bd_ACP"/>
</dbReference>
<dbReference type="Gene3D" id="3.90.180.10">
    <property type="entry name" value="Medium-chain alcohol dehydrogenases, catalytic domain"/>
    <property type="match status" value="1"/>
</dbReference>
<dbReference type="SUPFAM" id="SSF55048">
    <property type="entry name" value="Probable ACP-binding domain of malonyl-CoA ACP transacylase"/>
    <property type="match status" value="1"/>
</dbReference>
<dbReference type="PROSITE" id="PS52004">
    <property type="entry name" value="KS3_2"/>
    <property type="match status" value="1"/>
</dbReference>
<dbReference type="Gene3D" id="3.40.47.10">
    <property type="match status" value="1"/>
</dbReference>
<dbReference type="InterPro" id="IPR032821">
    <property type="entry name" value="PKS_assoc"/>
</dbReference>
<comment type="caution">
    <text evidence="12">The sequence shown here is derived from an EMBL/GenBank/DDBJ whole genome shotgun (WGS) entry which is preliminary data.</text>
</comment>
<feature type="active site" description="Proton donor; for dehydratase activity" evidence="7">
    <location>
        <position position="1130"/>
    </location>
</feature>
<reference evidence="12" key="1">
    <citation type="submission" date="2022-12" db="EMBL/GenBank/DDBJ databases">
        <authorList>
            <person name="Petersen C."/>
        </authorList>
    </citation>
    <scope>NUCLEOTIDE SEQUENCE</scope>
    <source>
        <strain evidence="12">IBT 16125</strain>
    </source>
</reference>
<dbReference type="InterPro" id="IPR042104">
    <property type="entry name" value="PKS_dehydratase_sf"/>
</dbReference>
<dbReference type="InterPro" id="IPR016035">
    <property type="entry name" value="Acyl_Trfase/lysoPLipase"/>
</dbReference>
<dbReference type="SUPFAM" id="SSF53901">
    <property type="entry name" value="Thiolase-like"/>
    <property type="match status" value="1"/>
</dbReference>
<dbReference type="SMART" id="SM00822">
    <property type="entry name" value="PKS_KR"/>
    <property type="match status" value="1"/>
</dbReference>
<dbReference type="PANTHER" id="PTHR43775">
    <property type="entry name" value="FATTY ACID SYNTHASE"/>
    <property type="match status" value="1"/>
</dbReference>
<dbReference type="InterPro" id="IPR016039">
    <property type="entry name" value="Thiolase-like"/>
</dbReference>
<dbReference type="SUPFAM" id="SSF52151">
    <property type="entry name" value="FabD/lysophospholipase-like"/>
    <property type="match status" value="1"/>
</dbReference>